<accession>A0A1B6J8J5</accession>
<evidence type="ECO:0000256" key="1">
    <source>
        <dbReference type="SAM" id="MobiDB-lite"/>
    </source>
</evidence>
<name>A0A1B6J8J5_9HEMI</name>
<feature type="compositionally biased region" description="Basic and acidic residues" evidence="1">
    <location>
        <begin position="24"/>
        <end position="37"/>
    </location>
</feature>
<dbReference type="AlphaFoldDB" id="A0A1B6J8J5"/>
<feature type="compositionally biased region" description="Acidic residues" evidence="1">
    <location>
        <begin position="154"/>
        <end position="166"/>
    </location>
</feature>
<feature type="non-terminal residue" evidence="2">
    <location>
        <position position="1"/>
    </location>
</feature>
<feature type="compositionally biased region" description="Low complexity" evidence="1">
    <location>
        <begin position="119"/>
        <end position="128"/>
    </location>
</feature>
<organism evidence="2">
    <name type="scientific">Homalodisca liturata</name>
    <dbReference type="NCBI Taxonomy" id="320908"/>
    <lineage>
        <taxon>Eukaryota</taxon>
        <taxon>Metazoa</taxon>
        <taxon>Ecdysozoa</taxon>
        <taxon>Arthropoda</taxon>
        <taxon>Hexapoda</taxon>
        <taxon>Insecta</taxon>
        <taxon>Pterygota</taxon>
        <taxon>Neoptera</taxon>
        <taxon>Paraneoptera</taxon>
        <taxon>Hemiptera</taxon>
        <taxon>Auchenorrhyncha</taxon>
        <taxon>Membracoidea</taxon>
        <taxon>Cicadellidae</taxon>
        <taxon>Cicadellinae</taxon>
        <taxon>Proconiini</taxon>
        <taxon>Homalodisca</taxon>
    </lineage>
</organism>
<feature type="compositionally biased region" description="Basic and acidic residues" evidence="1">
    <location>
        <begin position="1"/>
        <end position="12"/>
    </location>
</feature>
<evidence type="ECO:0000313" key="2">
    <source>
        <dbReference type="EMBL" id="JAS95526.1"/>
    </source>
</evidence>
<feature type="region of interest" description="Disordered" evidence="1">
    <location>
        <begin position="108"/>
        <end position="168"/>
    </location>
</feature>
<dbReference type="EMBL" id="GECU01012180">
    <property type="protein sequence ID" value="JAS95526.1"/>
    <property type="molecule type" value="Transcribed_RNA"/>
</dbReference>
<sequence length="220" mass="23627">GASGDRSAREVEPGAVHMVQYQLGHRDPDDDGARSHRGYHTHEECHIVPSPDTVVQPFTVMVESAHTFVAHTTVFRPGPRGLDVAQVTPPVLDDVGVFGAIELRDEGGDFEFPQGGVGRVQQQRGQVRYQMKGEQAGEHGEGEGSEGISQGRDQDEEDGGGEDEEGQPARDLLGVQGQLEAVQSPPLAVFRRGQTGMGGAHPRHRPPITLTCTSHSRCAT</sequence>
<feature type="region of interest" description="Disordered" evidence="1">
    <location>
        <begin position="1"/>
        <end position="37"/>
    </location>
</feature>
<protein>
    <submittedName>
        <fullName evidence="2">Uncharacterized protein</fullName>
    </submittedName>
</protein>
<feature type="non-terminal residue" evidence="2">
    <location>
        <position position="220"/>
    </location>
</feature>
<gene>
    <name evidence="2" type="ORF">g.44484</name>
</gene>
<proteinExistence type="predicted"/>
<reference evidence="2" key="1">
    <citation type="submission" date="2015-11" db="EMBL/GenBank/DDBJ databases">
        <title>De novo transcriptome assembly of four potential Pierce s Disease insect vectors from Arizona vineyards.</title>
        <authorList>
            <person name="Tassone E.E."/>
        </authorList>
    </citation>
    <scope>NUCLEOTIDE SEQUENCE</scope>
</reference>